<dbReference type="SUPFAM" id="SSF48208">
    <property type="entry name" value="Six-hairpin glycosidases"/>
    <property type="match status" value="1"/>
</dbReference>
<feature type="domain" description="Mannosylglycerate hydrolase MGH1-like glycoside hydrolase" evidence="1">
    <location>
        <begin position="708"/>
        <end position="875"/>
    </location>
</feature>
<dbReference type="GO" id="GO:0009311">
    <property type="term" value="P:oligosaccharide metabolic process"/>
    <property type="evidence" value="ECO:0007669"/>
    <property type="project" value="InterPro"/>
</dbReference>
<feature type="domain" description="Mannosylglycerate hydrolase MGH1-like glycoside hydrolase" evidence="1">
    <location>
        <begin position="433"/>
        <end position="536"/>
    </location>
</feature>
<proteinExistence type="predicted"/>
<accession>A0A8J3ZQC8</accession>
<evidence type="ECO:0000313" key="2">
    <source>
        <dbReference type="EMBL" id="GIJ68494.1"/>
    </source>
</evidence>
<dbReference type="GO" id="GO:0004573">
    <property type="term" value="F:Glc3Man9GlcNAc2 oligosaccharide glucosidase activity"/>
    <property type="evidence" value="ECO:0007669"/>
    <property type="project" value="InterPro"/>
</dbReference>
<evidence type="ECO:0000259" key="1">
    <source>
        <dbReference type="Pfam" id="PF22422"/>
    </source>
</evidence>
<dbReference type="InterPro" id="IPR008928">
    <property type="entry name" value="6-hairpin_glycosidase_sf"/>
</dbReference>
<protein>
    <submittedName>
        <fullName evidence="2">Glucosidase</fullName>
    </submittedName>
</protein>
<dbReference type="Pfam" id="PF22422">
    <property type="entry name" value="MGH1-like_GH"/>
    <property type="match status" value="2"/>
</dbReference>
<evidence type="ECO:0000313" key="3">
    <source>
        <dbReference type="Proteomes" id="UP000635606"/>
    </source>
</evidence>
<reference evidence="2" key="1">
    <citation type="submission" date="2021-01" db="EMBL/GenBank/DDBJ databases">
        <title>Whole genome shotgun sequence of Virgisporangium ochraceum NBRC 16418.</title>
        <authorList>
            <person name="Komaki H."/>
            <person name="Tamura T."/>
        </authorList>
    </citation>
    <scope>NUCLEOTIDE SEQUENCE</scope>
    <source>
        <strain evidence="2">NBRC 16418</strain>
    </source>
</reference>
<gene>
    <name evidence="2" type="ORF">Voc01_034110</name>
</gene>
<dbReference type="RefSeq" id="WP_203928445.1">
    <property type="nucleotide sequence ID" value="NZ_BOPH01000043.1"/>
</dbReference>
<comment type="caution">
    <text evidence="2">The sequence shown here is derived from an EMBL/GenBank/DDBJ whole genome shotgun (WGS) entry which is preliminary data.</text>
</comment>
<dbReference type="Gene3D" id="1.50.10.10">
    <property type="match status" value="2"/>
</dbReference>
<sequence length="913" mass="102684">MSDLAPDAERRRLLEADATGAPWRRWGPYLSDRQWGTVREDYSAGGDAWGYVSHDQARSRAYRWGEDGIAGISDDGQHLCLAVAMWNGRDPILKERFFGVTNAEGNHGEDVKEYYFFQDNTPTHSYMRMLYKYPQRAFPYDDLAATNRARGRHEFEYELLDTGVLADSRYFDVVVEYAKAAPEDVLLRITAYNRGPEEAELRLLPTLWFRNTWNDGSARPQLREVTGFPDATVVAATHERIGDRWLLCLGAERLLFTDNDTNTERLFGTPNASPYVKDGVDAYVVRGCTGAVNPHGTGTKVAVDIPLLLPPGGSSTVRVRLTDDPAEAGIAAVRAPTAGFSTAAFDRIVERRHAEADEFYAGLLAPELGDAERSVVRQALAGMLWSKQYFGYDVERWLTGHGVDALDARDVRNGDWFHLVSDDIIAMPDTWEYPWFAAWDLAFHAVVLGLVDVTFAKHQLNLLLSRRFMHPNGQIPAYEWNFGDVNPPVHAWATYLVYELEKATTGRGDRAWLETAFHKLAKNFTWWVNRKDVDGRNVFQGGFLGLDNIGVFDRSAPLPTGGHLDQADGTAWMAFYSQNMLQIALELAAEDRTYLEQALTFFEHFAWIAVAVNRSVGKAESMWDEEDGFFYDLLRLPDGSATRMRVRSMVGLLPLAAATVFSPRITERYPELLEEVRAFVARHPSVGSVLTPGRFKGERGHHVLALFDEQRLRRILAHLLDEDEFLSPYGIRSLSRHHAEHPYCLEVDGRRYRVSYLPAESDTAMFGGNSNWRGPVWFPMNALMIRALLNLYVAYGDRFTVECPTGSGRELTLFEVAREISDRLTRIFLPDAGGHRPCHGGQSVFAEDRHWRDLVTFSEYFHGDNGAGLGASHQTGWTGLVAVFPNLFAGLTGPALLAEGLPGVRRKRTPQES</sequence>
<name>A0A8J3ZQC8_9ACTN</name>
<dbReference type="Proteomes" id="UP000635606">
    <property type="component" value="Unassembled WGS sequence"/>
</dbReference>
<keyword evidence="3" id="KW-1185">Reference proteome</keyword>
<dbReference type="AlphaFoldDB" id="A0A8J3ZQC8"/>
<dbReference type="InterPro" id="IPR054491">
    <property type="entry name" value="MGH1-like_GH"/>
</dbReference>
<organism evidence="2 3">
    <name type="scientific">Virgisporangium ochraceum</name>
    <dbReference type="NCBI Taxonomy" id="65505"/>
    <lineage>
        <taxon>Bacteria</taxon>
        <taxon>Bacillati</taxon>
        <taxon>Actinomycetota</taxon>
        <taxon>Actinomycetes</taxon>
        <taxon>Micromonosporales</taxon>
        <taxon>Micromonosporaceae</taxon>
        <taxon>Virgisporangium</taxon>
    </lineage>
</organism>
<dbReference type="InterPro" id="IPR004888">
    <property type="entry name" value="Glycoside_hydrolase_63"/>
</dbReference>
<dbReference type="EMBL" id="BOPH01000043">
    <property type="protein sequence ID" value="GIJ68494.1"/>
    <property type="molecule type" value="Genomic_DNA"/>
</dbReference>
<dbReference type="PANTHER" id="PTHR10412">
    <property type="entry name" value="MANNOSYL-OLIGOSACCHARIDE GLUCOSIDASE"/>
    <property type="match status" value="1"/>
</dbReference>
<dbReference type="InterPro" id="IPR012341">
    <property type="entry name" value="6hp_glycosidase-like_sf"/>
</dbReference>
<dbReference type="PANTHER" id="PTHR10412:SF10">
    <property type="entry name" value="GLYCOSYL HYDROLASE FAMILY 63 C-TERMINAL DOMAIN-CONTAINING PROTEIN"/>
    <property type="match status" value="1"/>
</dbReference>